<proteinExistence type="predicted"/>
<evidence type="ECO:0000313" key="1">
    <source>
        <dbReference type="EMBL" id="KAL0107949.1"/>
    </source>
</evidence>
<dbReference type="AlphaFoldDB" id="A0AAW2EW19"/>
<name>A0AAW2EW19_9HYME</name>
<dbReference type="EMBL" id="JADYXP020000016">
    <property type="protein sequence ID" value="KAL0107949.1"/>
    <property type="molecule type" value="Genomic_DNA"/>
</dbReference>
<organism evidence="1 2">
    <name type="scientific">Cardiocondyla obscurior</name>
    <dbReference type="NCBI Taxonomy" id="286306"/>
    <lineage>
        <taxon>Eukaryota</taxon>
        <taxon>Metazoa</taxon>
        <taxon>Ecdysozoa</taxon>
        <taxon>Arthropoda</taxon>
        <taxon>Hexapoda</taxon>
        <taxon>Insecta</taxon>
        <taxon>Pterygota</taxon>
        <taxon>Neoptera</taxon>
        <taxon>Endopterygota</taxon>
        <taxon>Hymenoptera</taxon>
        <taxon>Apocrita</taxon>
        <taxon>Aculeata</taxon>
        <taxon>Formicoidea</taxon>
        <taxon>Formicidae</taxon>
        <taxon>Myrmicinae</taxon>
        <taxon>Cardiocondyla</taxon>
    </lineage>
</organism>
<evidence type="ECO:0000313" key="2">
    <source>
        <dbReference type="Proteomes" id="UP001430953"/>
    </source>
</evidence>
<reference evidence="1 2" key="1">
    <citation type="submission" date="2023-03" db="EMBL/GenBank/DDBJ databases">
        <title>High recombination rates correlate with genetic variation in Cardiocondyla obscurior ants.</title>
        <authorList>
            <person name="Errbii M."/>
        </authorList>
    </citation>
    <scope>NUCLEOTIDE SEQUENCE [LARGE SCALE GENOMIC DNA]</scope>
    <source>
        <strain evidence="1">Alpha-2009</strain>
        <tissue evidence="1">Whole body</tissue>
    </source>
</reference>
<protein>
    <submittedName>
        <fullName evidence="1">Uncharacterized protein</fullName>
    </submittedName>
</protein>
<keyword evidence="2" id="KW-1185">Reference proteome</keyword>
<gene>
    <name evidence="1" type="ORF">PUN28_014894</name>
</gene>
<comment type="caution">
    <text evidence="1">The sequence shown here is derived from an EMBL/GenBank/DDBJ whole genome shotgun (WGS) entry which is preliminary data.</text>
</comment>
<accession>A0AAW2EW19</accession>
<sequence length="72" mass="8473">MNFHSGTVTICTASTRTFRHRYEVTSSQAHIHPHVIACCGQYPIFQPRLISRSFTYKTSRRLWKFYIASIHQ</sequence>
<dbReference type="Proteomes" id="UP001430953">
    <property type="component" value="Unassembled WGS sequence"/>
</dbReference>